<dbReference type="EMBL" id="SACS01000007">
    <property type="protein sequence ID" value="RVU39926.1"/>
    <property type="molecule type" value="Genomic_DNA"/>
</dbReference>
<dbReference type="InterPro" id="IPR006312">
    <property type="entry name" value="TatA/E"/>
</dbReference>
<evidence type="ECO:0000256" key="10">
    <source>
        <dbReference type="SAM" id="MobiDB-lite"/>
    </source>
</evidence>
<evidence type="ECO:0000256" key="8">
    <source>
        <dbReference type="ARBA" id="ARBA00023136"/>
    </source>
</evidence>
<feature type="transmembrane region" description="Helical" evidence="9">
    <location>
        <begin position="6"/>
        <end position="24"/>
    </location>
</feature>
<evidence type="ECO:0000256" key="6">
    <source>
        <dbReference type="ARBA" id="ARBA00022989"/>
    </source>
</evidence>
<dbReference type="Gene3D" id="1.20.5.3310">
    <property type="match status" value="1"/>
</dbReference>
<feature type="compositionally biased region" description="Polar residues" evidence="10">
    <location>
        <begin position="69"/>
        <end position="81"/>
    </location>
</feature>
<keyword evidence="12" id="KW-1185">Reference proteome</keyword>
<proteinExistence type="inferred from homology"/>
<gene>
    <name evidence="9 11" type="primary">tatA</name>
    <name evidence="11" type="ORF">EOE67_08425</name>
</gene>
<evidence type="ECO:0000256" key="5">
    <source>
        <dbReference type="ARBA" id="ARBA00022927"/>
    </source>
</evidence>
<keyword evidence="7 9" id="KW-0811">Translocation</keyword>
<organism evidence="11 12">
    <name type="scientific">Rheinheimera riviphila</name>
    <dbReference type="NCBI Taxonomy" id="1834037"/>
    <lineage>
        <taxon>Bacteria</taxon>
        <taxon>Pseudomonadati</taxon>
        <taxon>Pseudomonadota</taxon>
        <taxon>Gammaproteobacteria</taxon>
        <taxon>Chromatiales</taxon>
        <taxon>Chromatiaceae</taxon>
        <taxon>Rheinheimera</taxon>
    </lineage>
</organism>
<comment type="subunit">
    <text evidence="9">The Tat system comprises two distinct complexes: a TatABC complex, containing multiple copies of TatA, TatB and TatC subunits, and a separate TatA complex, containing only TatA subunits. Substrates initially bind to the TatABC complex, which probably triggers association of the separate TatA complex to form the active translocon.</text>
</comment>
<feature type="compositionally biased region" description="Polar residues" evidence="10">
    <location>
        <begin position="90"/>
        <end position="103"/>
    </location>
</feature>
<dbReference type="AlphaFoldDB" id="A0A437QZG5"/>
<dbReference type="Pfam" id="PF02416">
    <property type="entry name" value="TatA_B_E"/>
    <property type="match status" value="1"/>
</dbReference>
<reference evidence="11 12" key="1">
    <citation type="submission" date="2019-01" db="EMBL/GenBank/DDBJ databases">
        <authorList>
            <person name="Chen W.-M."/>
        </authorList>
    </citation>
    <scope>NUCLEOTIDE SEQUENCE [LARGE SCALE GENOMIC DNA]</scope>
    <source>
        <strain evidence="11 12">KYPC3</strain>
    </source>
</reference>
<comment type="similarity">
    <text evidence="9">Belongs to the TatA/E family.</text>
</comment>
<keyword evidence="3 9" id="KW-1003">Cell membrane</keyword>
<dbReference type="NCBIfam" id="TIGR01411">
    <property type="entry name" value="tatAE"/>
    <property type="match status" value="1"/>
</dbReference>
<comment type="subcellular location">
    <subcellularLocation>
        <location evidence="1 9">Cell membrane</location>
        <topology evidence="1 9">Single-pass membrane protein</topology>
    </subcellularLocation>
</comment>
<dbReference type="PANTHER" id="PTHR42982">
    <property type="entry name" value="SEC-INDEPENDENT PROTEIN TRANSLOCASE PROTEIN TATA"/>
    <property type="match status" value="1"/>
</dbReference>
<dbReference type="RefSeq" id="WP_127698657.1">
    <property type="nucleotide sequence ID" value="NZ_SACS01000007.1"/>
</dbReference>
<keyword evidence="8 9" id="KW-0472">Membrane</keyword>
<dbReference type="InterPro" id="IPR003369">
    <property type="entry name" value="TatA/B/E"/>
</dbReference>
<evidence type="ECO:0000256" key="2">
    <source>
        <dbReference type="ARBA" id="ARBA00022448"/>
    </source>
</evidence>
<dbReference type="HAMAP" id="MF_00236">
    <property type="entry name" value="TatA_E"/>
    <property type="match status" value="1"/>
</dbReference>
<comment type="caution">
    <text evidence="11">The sequence shown here is derived from an EMBL/GenBank/DDBJ whole genome shotgun (WGS) entry which is preliminary data.</text>
</comment>
<evidence type="ECO:0000256" key="3">
    <source>
        <dbReference type="ARBA" id="ARBA00022475"/>
    </source>
</evidence>
<name>A0A437QZG5_9GAMM</name>
<protein>
    <recommendedName>
        <fullName evidence="9">Sec-independent protein translocase protein TatA</fullName>
    </recommendedName>
</protein>
<dbReference type="PANTHER" id="PTHR42982:SF1">
    <property type="entry name" value="SEC-INDEPENDENT PROTEIN TRANSLOCASE PROTEIN TATA"/>
    <property type="match status" value="1"/>
</dbReference>
<keyword evidence="6 9" id="KW-1133">Transmembrane helix</keyword>
<evidence type="ECO:0000256" key="1">
    <source>
        <dbReference type="ARBA" id="ARBA00004162"/>
    </source>
</evidence>
<keyword evidence="5 9" id="KW-0653">Protein transport</keyword>
<dbReference type="GO" id="GO:0008320">
    <property type="term" value="F:protein transmembrane transporter activity"/>
    <property type="evidence" value="ECO:0007669"/>
    <property type="project" value="UniProtKB-UniRule"/>
</dbReference>
<sequence>MGFGGISIWQLLIILVIIVLLFGTKRLRNIGTDLGSAIRGFRSSLKDGEADAAEDATFAAEARKDPAVANNQTTAGQSAAVQPTAEAKPASTTTQNTSGSDKV</sequence>
<keyword evidence="4 9" id="KW-0812">Transmembrane</keyword>
<keyword evidence="2 9" id="KW-0813">Transport</keyword>
<evidence type="ECO:0000256" key="7">
    <source>
        <dbReference type="ARBA" id="ARBA00023010"/>
    </source>
</evidence>
<feature type="region of interest" description="Disordered" evidence="10">
    <location>
        <begin position="55"/>
        <end position="103"/>
    </location>
</feature>
<evidence type="ECO:0000313" key="12">
    <source>
        <dbReference type="Proteomes" id="UP000283077"/>
    </source>
</evidence>
<evidence type="ECO:0000313" key="11">
    <source>
        <dbReference type="EMBL" id="RVU39926.1"/>
    </source>
</evidence>
<evidence type="ECO:0000256" key="9">
    <source>
        <dbReference type="HAMAP-Rule" id="MF_00236"/>
    </source>
</evidence>
<evidence type="ECO:0000256" key="4">
    <source>
        <dbReference type="ARBA" id="ARBA00022692"/>
    </source>
</evidence>
<dbReference type="OrthoDB" id="7066617at2"/>
<comment type="function">
    <text evidence="9">Part of the twin-arginine translocation (Tat) system that transports large folded proteins containing a characteristic twin-arginine motif in their signal peptide across membranes. TatA could form the protein-conducting channel of the Tat system.</text>
</comment>
<dbReference type="Proteomes" id="UP000283077">
    <property type="component" value="Unassembled WGS sequence"/>
</dbReference>
<dbReference type="GO" id="GO:0033281">
    <property type="term" value="C:TAT protein transport complex"/>
    <property type="evidence" value="ECO:0007669"/>
    <property type="project" value="UniProtKB-UniRule"/>
</dbReference>
<accession>A0A437QZG5</accession>
<dbReference type="GO" id="GO:0043953">
    <property type="term" value="P:protein transport by the Tat complex"/>
    <property type="evidence" value="ECO:0007669"/>
    <property type="project" value="UniProtKB-UniRule"/>
</dbReference>